<dbReference type="EMBL" id="JAVIPQ010000459">
    <property type="protein sequence ID" value="MDQ9559080.1"/>
    <property type="molecule type" value="Genomic_DNA"/>
</dbReference>
<dbReference type="AlphaFoldDB" id="A0ABD5BR11"/>
<accession>A0ABD5BR11</accession>
<evidence type="ECO:0000313" key="2">
    <source>
        <dbReference type="Proteomes" id="UP001234811"/>
    </source>
</evidence>
<sequence length="63" mass="6851">MQAKQFNACFPVGESFIYQPCTALRGGSIVKTVDIARDLKTATVVEINLEPYFVNTKSLTPAG</sequence>
<proteinExistence type="predicted"/>
<gene>
    <name evidence="1" type="ORF">RF091_26670</name>
</gene>
<protein>
    <submittedName>
        <fullName evidence="1">Uncharacterized protein</fullName>
    </submittedName>
</protein>
<evidence type="ECO:0000313" key="1">
    <source>
        <dbReference type="EMBL" id="MDQ9559080.1"/>
    </source>
</evidence>
<comment type="caution">
    <text evidence="1">The sequence shown here is derived from an EMBL/GenBank/DDBJ whole genome shotgun (WGS) entry which is preliminary data.</text>
</comment>
<dbReference type="RefSeq" id="WP_206189464.1">
    <property type="nucleotide sequence ID" value="NZ_CP119435.1"/>
</dbReference>
<name>A0ABD5BR11_SERMA</name>
<dbReference type="Proteomes" id="UP001234811">
    <property type="component" value="Unassembled WGS sequence"/>
</dbReference>
<organism evidence="1 2">
    <name type="scientific">Serratia marcescens</name>
    <dbReference type="NCBI Taxonomy" id="615"/>
    <lineage>
        <taxon>Bacteria</taxon>
        <taxon>Pseudomonadati</taxon>
        <taxon>Pseudomonadota</taxon>
        <taxon>Gammaproteobacteria</taxon>
        <taxon>Enterobacterales</taxon>
        <taxon>Yersiniaceae</taxon>
        <taxon>Serratia</taxon>
    </lineage>
</organism>
<reference evidence="1 2" key="1">
    <citation type="submission" date="2023-07" db="EMBL/GenBank/DDBJ databases">
        <title>Pathogens genome sequencing project 196.</title>
        <authorList>
            <person name="Cao X."/>
        </authorList>
    </citation>
    <scope>NUCLEOTIDE SEQUENCE [LARGE SCALE GENOMIC DNA]</scope>
    <source>
        <strain evidence="1 2">SM41</strain>
    </source>
</reference>